<dbReference type="InterPro" id="IPR001279">
    <property type="entry name" value="Metallo-B-lactamas"/>
</dbReference>
<accession>A0AAE2RXG3</accession>
<dbReference type="AlphaFoldDB" id="A0AAE2RXG3"/>
<dbReference type="PANTHER" id="PTHR30619">
    <property type="entry name" value="DNA INTERNALIZATION/COMPETENCE PROTEIN COMEC/REC2"/>
    <property type="match status" value="1"/>
</dbReference>
<feature type="domain" description="Metallo-beta-lactamase" evidence="1">
    <location>
        <begin position="9"/>
        <end position="77"/>
    </location>
</feature>
<dbReference type="Proteomes" id="UP000631418">
    <property type="component" value="Unassembled WGS sequence"/>
</dbReference>
<evidence type="ECO:0000259" key="1">
    <source>
        <dbReference type="Pfam" id="PF00753"/>
    </source>
</evidence>
<dbReference type="EMBL" id="JADOEF010000004">
    <property type="protein sequence ID" value="MBF7812084.1"/>
    <property type="molecule type" value="Genomic_DNA"/>
</dbReference>
<name>A0AAE2RXG3_CLOBE</name>
<dbReference type="PANTHER" id="PTHR30619:SF1">
    <property type="entry name" value="RECOMBINATION PROTEIN 2"/>
    <property type="match status" value="1"/>
</dbReference>
<dbReference type="OMA" id="HIDSDHI"/>
<reference evidence="2" key="1">
    <citation type="submission" date="2020-11" db="EMBL/GenBank/DDBJ databases">
        <authorList>
            <person name="Thieme N."/>
            <person name="Liebl W."/>
            <person name="Zverlov V."/>
        </authorList>
    </citation>
    <scope>NUCLEOTIDE SEQUENCE</scope>
    <source>
        <strain evidence="2">NT08</strain>
    </source>
</reference>
<dbReference type="Pfam" id="PF00753">
    <property type="entry name" value="Lactamase_B"/>
    <property type="match status" value="1"/>
</dbReference>
<evidence type="ECO:0000313" key="2">
    <source>
        <dbReference type="EMBL" id="MBF7812084.1"/>
    </source>
</evidence>
<comment type="caution">
    <text evidence="2">The sequence shown here is derived from an EMBL/GenBank/DDBJ whole genome shotgun (WGS) entry which is preliminary data.</text>
</comment>
<dbReference type="Gene3D" id="3.60.15.10">
    <property type="entry name" value="Ribonuclease Z/Hydroxyacylglutathione hydrolase-like"/>
    <property type="match status" value="1"/>
</dbReference>
<evidence type="ECO:0000313" key="3">
    <source>
        <dbReference type="Proteomes" id="UP000631418"/>
    </source>
</evidence>
<dbReference type="InterPro" id="IPR052159">
    <property type="entry name" value="Competence_DNA_uptake"/>
</dbReference>
<dbReference type="SUPFAM" id="SSF56281">
    <property type="entry name" value="Metallo-hydrolase/oxidoreductase"/>
    <property type="match status" value="1"/>
</dbReference>
<gene>
    <name evidence="2" type="ORF">IS491_26195</name>
</gene>
<dbReference type="InterPro" id="IPR036866">
    <property type="entry name" value="RibonucZ/Hydroxyglut_hydro"/>
</dbReference>
<sequence>MKITMMKAGYGDCFLIETKKNDGLPYNILVDGGTGDSYDGREKNRDYFFPYLRENKIDLMILTHIDDDHIKGIQRLFKDLLKKKHEQLRSKIMKVIYNSPYATALYLGRPYAKPQKEEQKMNNGNISASSAQNVQQLLCNLDRLGDEVIVVDDKKIKEKRNISEQGIKITFLSPTKETLEDYYKKYEIDIGKALKNKVDKAKGNISKCKIEDDYKETIEELKRNTDCEELTDYNRASIAFLLEEEVTQEMVLMLGDCDYDIVEKKLRDLGYAKNNKLKLKYVKLSHHGSIGTLKNSFLELVECNNYLISTDGKSYNHPNKKTLARIWSTNEQARFYFNYEKLINKIFIKDMEDSYRLKCEKYQFTGEKNE</sequence>
<protein>
    <recommendedName>
        <fullName evidence="1">Metallo-beta-lactamase domain-containing protein</fullName>
    </recommendedName>
</protein>
<organism evidence="2 3">
    <name type="scientific">Clostridium beijerinckii</name>
    <name type="common">Clostridium MP</name>
    <dbReference type="NCBI Taxonomy" id="1520"/>
    <lineage>
        <taxon>Bacteria</taxon>
        <taxon>Bacillati</taxon>
        <taxon>Bacillota</taxon>
        <taxon>Clostridia</taxon>
        <taxon>Eubacteriales</taxon>
        <taxon>Clostridiaceae</taxon>
        <taxon>Clostridium</taxon>
    </lineage>
</organism>
<dbReference type="RefSeq" id="WP_011968818.1">
    <property type="nucleotide sequence ID" value="NZ_CP073279.1"/>
</dbReference>
<proteinExistence type="predicted"/>